<accession>A0AAV4W1D1</accession>
<name>A0AAV4W1D1_CAEEX</name>
<feature type="transmembrane region" description="Helical" evidence="1">
    <location>
        <begin position="50"/>
        <end position="72"/>
    </location>
</feature>
<sequence length="84" mass="9303">MVASKNELEFEDVLAEVGDYGSFQKRMLMFFLAPVASALQLEFDMRRQSLLNLVLTLTNSGGAIGTFIYGALGRQVKAIPKLNF</sequence>
<keyword evidence="1" id="KW-0472">Membrane</keyword>
<reference evidence="2 3" key="1">
    <citation type="submission" date="2021-06" db="EMBL/GenBank/DDBJ databases">
        <title>Caerostris extrusa draft genome.</title>
        <authorList>
            <person name="Kono N."/>
            <person name="Arakawa K."/>
        </authorList>
    </citation>
    <scope>NUCLEOTIDE SEQUENCE [LARGE SCALE GENOMIC DNA]</scope>
</reference>
<evidence type="ECO:0000313" key="2">
    <source>
        <dbReference type="EMBL" id="GIY75483.1"/>
    </source>
</evidence>
<gene>
    <name evidence="2" type="ORF">CEXT_26921</name>
</gene>
<proteinExistence type="predicted"/>
<keyword evidence="1" id="KW-1133">Transmembrane helix</keyword>
<comment type="caution">
    <text evidence="2">The sequence shown here is derived from an EMBL/GenBank/DDBJ whole genome shotgun (WGS) entry which is preliminary data.</text>
</comment>
<organism evidence="2 3">
    <name type="scientific">Caerostris extrusa</name>
    <name type="common">Bark spider</name>
    <name type="synonym">Caerostris bankana</name>
    <dbReference type="NCBI Taxonomy" id="172846"/>
    <lineage>
        <taxon>Eukaryota</taxon>
        <taxon>Metazoa</taxon>
        <taxon>Ecdysozoa</taxon>
        <taxon>Arthropoda</taxon>
        <taxon>Chelicerata</taxon>
        <taxon>Arachnida</taxon>
        <taxon>Araneae</taxon>
        <taxon>Araneomorphae</taxon>
        <taxon>Entelegynae</taxon>
        <taxon>Araneoidea</taxon>
        <taxon>Araneidae</taxon>
        <taxon>Caerostris</taxon>
    </lineage>
</organism>
<evidence type="ECO:0000313" key="3">
    <source>
        <dbReference type="Proteomes" id="UP001054945"/>
    </source>
</evidence>
<protein>
    <submittedName>
        <fullName evidence="2">Uncharacterized protein</fullName>
    </submittedName>
</protein>
<evidence type="ECO:0000256" key="1">
    <source>
        <dbReference type="SAM" id="Phobius"/>
    </source>
</evidence>
<dbReference type="Proteomes" id="UP001054945">
    <property type="component" value="Unassembled WGS sequence"/>
</dbReference>
<dbReference type="EMBL" id="BPLR01015346">
    <property type="protein sequence ID" value="GIY75483.1"/>
    <property type="molecule type" value="Genomic_DNA"/>
</dbReference>
<keyword evidence="1" id="KW-0812">Transmembrane</keyword>
<keyword evidence="3" id="KW-1185">Reference proteome</keyword>
<dbReference type="AlphaFoldDB" id="A0AAV4W1D1"/>